<gene>
    <name evidence="4" type="ORF">FOH10_25100</name>
</gene>
<dbReference type="GO" id="GO:0003677">
    <property type="term" value="F:DNA binding"/>
    <property type="evidence" value="ECO:0007669"/>
    <property type="project" value="UniProtKB-KW"/>
</dbReference>
<dbReference type="AlphaFoldDB" id="A0A516NRI2"/>
<evidence type="ECO:0000259" key="3">
    <source>
        <dbReference type="PROSITE" id="PS50943"/>
    </source>
</evidence>
<feature type="domain" description="HTH cro/C1-type" evidence="3">
    <location>
        <begin position="71"/>
        <end position="125"/>
    </location>
</feature>
<dbReference type="Pfam" id="PF13560">
    <property type="entry name" value="HTH_31"/>
    <property type="match status" value="1"/>
</dbReference>
<dbReference type="InterPro" id="IPR001387">
    <property type="entry name" value="Cro/C1-type_HTH"/>
</dbReference>
<dbReference type="Gene3D" id="1.10.260.40">
    <property type="entry name" value="lambda repressor-like DNA-binding domains"/>
    <property type="match status" value="1"/>
</dbReference>
<dbReference type="GO" id="GO:0003700">
    <property type="term" value="F:DNA-binding transcription factor activity"/>
    <property type="evidence" value="ECO:0007669"/>
    <property type="project" value="TreeGrafter"/>
</dbReference>
<protein>
    <submittedName>
        <fullName evidence="4">Helix-turn-helix transcriptional regulator</fullName>
    </submittedName>
</protein>
<dbReference type="PANTHER" id="PTHR46797:SF1">
    <property type="entry name" value="METHYLPHOSPHONATE SYNTHASE"/>
    <property type="match status" value="1"/>
</dbReference>
<dbReference type="PANTHER" id="PTHR46797">
    <property type="entry name" value="HTH-TYPE TRANSCRIPTIONAL REGULATOR"/>
    <property type="match status" value="1"/>
</dbReference>
<reference evidence="4 5" key="1">
    <citation type="submission" date="2019-07" db="EMBL/GenBank/DDBJ databases">
        <title>Complete Genome Sequence and Methylome Analysis of Nocardia otitidis-caviarum NEB252.</title>
        <authorList>
            <person name="Fomenkov A."/>
            <person name="Anton B.P."/>
            <person name="Vincze T."/>
            <person name="Roberts R.J."/>
        </authorList>
    </citation>
    <scope>NUCLEOTIDE SEQUENCE [LARGE SCALE GENOMIC DNA]</scope>
    <source>
        <strain evidence="4 5">NEB252</strain>
    </source>
</reference>
<dbReference type="Proteomes" id="UP000317039">
    <property type="component" value="Chromosome"/>
</dbReference>
<accession>A0A516NRI2</accession>
<dbReference type="InterPro" id="IPR010982">
    <property type="entry name" value="Lambda_DNA-bd_dom_sf"/>
</dbReference>
<dbReference type="CDD" id="cd00093">
    <property type="entry name" value="HTH_XRE"/>
    <property type="match status" value="1"/>
</dbReference>
<dbReference type="InterPro" id="IPR050807">
    <property type="entry name" value="TransReg_Diox_bact_type"/>
</dbReference>
<dbReference type="SUPFAM" id="SSF47413">
    <property type="entry name" value="lambda repressor-like DNA-binding domains"/>
    <property type="match status" value="1"/>
</dbReference>
<dbReference type="SMART" id="SM00530">
    <property type="entry name" value="HTH_XRE"/>
    <property type="match status" value="1"/>
</dbReference>
<keyword evidence="1" id="KW-0238">DNA-binding</keyword>
<dbReference type="GO" id="GO:0005829">
    <property type="term" value="C:cytosol"/>
    <property type="evidence" value="ECO:0007669"/>
    <property type="project" value="TreeGrafter"/>
</dbReference>
<evidence type="ECO:0000256" key="1">
    <source>
        <dbReference type="ARBA" id="ARBA00023125"/>
    </source>
</evidence>
<dbReference type="KEGG" id="nod:FOH10_25100"/>
<dbReference type="PROSITE" id="PS50943">
    <property type="entry name" value="HTH_CROC1"/>
    <property type="match status" value="1"/>
</dbReference>
<feature type="region of interest" description="Disordered" evidence="2">
    <location>
        <begin position="1"/>
        <end position="22"/>
    </location>
</feature>
<feature type="compositionally biased region" description="Polar residues" evidence="2">
    <location>
        <begin position="1"/>
        <end position="14"/>
    </location>
</feature>
<name>A0A516NRI2_9NOCA</name>
<dbReference type="EMBL" id="CP041695">
    <property type="protein sequence ID" value="QDP81512.1"/>
    <property type="molecule type" value="Genomic_DNA"/>
</dbReference>
<evidence type="ECO:0000256" key="2">
    <source>
        <dbReference type="SAM" id="MobiDB-lite"/>
    </source>
</evidence>
<evidence type="ECO:0000313" key="4">
    <source>
        <dbReference type="EMBL" id="QDP81512.1"/>
    </source>
</evidence>
<proteinExistence type="predicted"/>
<evidence type="ECO:0000313" key="5">
    <source>
        <dbReference type="Proteomes" id="UP000317039"/>
    </source>
</evidence>
<organism evidence="4 5">
    <name type="scientific">Nocardia otitidiscaviarum</name>
    <dbReference type="NCBI Taxonomy" id="1823"/>
    <lineage>
        <taxon>Bacteria</taxon>
        <taxon>Bacillati</taxon>
        <taxon>Actinomycetota</taxon>
        <taxon>Actinomycetes</taxon>
        <taxon>Mycobacteriales</taxon>
        <taxon>Nocardiaceae</taxon>
        <taxon>Nocardia</taxon>
    </lineage>
</organism>
<sequence length="421" mass="45633">MCSKTRPVTCSNAAANDARPTPRVSMSVWSTSHSTRTLSFWVNDMRAVTSGPTVADMARVPRPNDNIGARVRVHRERSGKSQAVVAGLAGISEDYLGQIERGRKVPSARVIQTLADALRIPAGVLLGDTSAATPAPAAGCGDRLALALLSGGGVATDLADLSERTSLAWRRWQSSDHRPRSATKYDRSERPTRRVTVRSNPYRSLATIRTAEDADNPIRLAVARWNLGHTLLISNEYEAAIELVANAAASVLAERGAEPAAIALAGALELVAAVAEARAGRLWEARDRLNRVHPVAVRSPNMTDIGHTMFSTTNVGLHAISIELQAGDALEALRIAEQLDTSEYLSVERRFTFALDLARAYELRRQETGTLLHLLNAEQISPEDLQYNSEAHDMVRRLLQGNRSPNRVQAAGLADRLSIPV</sequence>